<protein>
    <submittedName>
        <fullName evidence="1">Uncharacterized protein</fullName>
    </submittedName>
</protein>
<evidence type="ECO:0000313" key="2">
    <source>
        <dbReference type="Proteomes" id="UP000281909"/>
    </source>
</evidence>
<organism evidence="1 2">
    <name type="scientific">Pseudomonas fluorescens</name>
    <dbReference type="NCBI Taxonomy" id="294"/>
    <lineage>
        <taxon>Bacteria</taxon>
        <taxon>Pseudomonadati</taxon>
        <taxon>Pseudomonadota</taxon>
        <taxon>Gammaproteobacteria</taxon>
        <taxon>Pseudomonadales</taxon>
        <taxon>Pseudomonadaceae</taxon>
        <taxon>Pseudomonas</taxon>
    </lineage>
</organism>
<gene>
    <name evidence="1" type="ORF">NCTC9428_03794</name>
</gene>
<accession>A0A448DZF9</accession>
<sequence>MWELPQAAIFFVHHAYDANSQPRFAALPARAYSSTMKFNMD</sequence>
<proteinExistence type="predicted"/>
<dbReference type="AlphaFoldDB" id="A0A448DZF9"/>
<reference evidence="1 2" key="1">
    <citation type="submission" date="2018-12" db="EMBL/GenBank/DDBJ databases">
        <authorList>
            <consortium name="Pathogen Informatics"/>
        </authorList>
    </citation>
    <scope>NUCLEOTIDE SEQUENCE [LARGE SCALE GENOMIC DNA]</scope>
    <source>
        <strain evidence="1 2">NCTC9428</strain>
    </source>
</reference>
<name>A0A448DZF9_PSEFL</name>
<evidence type="ECO:0000313" key="1">
    <source>
        <dbReference type="EMBL" id="VEF12160.1"/>
    </source>
</evidence>
<dbReference type="EMBL" id="LR134318">
    <property type="protein sequence ID" value="VEF12160.1"/>
    <property type="molecule type" value="Genomic_DNA"/>
</dbReference>
<dbReference type="Proteomes" id="UP000281909">
    <property type="component" value="Chromosome"/>
</dbReference>